<evidence type="ECO:0000259" key="16">
    <source>
        <dbReference type="PROSITE" id="PS51384"/>
    </source>
</evidence>
<keyword evidence="13" id="KW-0408">Iron</keyword>
<evidence type="ECO:0000256" key="12">
    <source>
        <dbReference type="ARBA" id="ARBA00023002"/>
    </source>
</evidence>
<dbReference type="Gene3D" id="3.40.50.360">
    <property type="match status" value="1"/>
</dbReference>
<dbReference type="InterPro" id="IPR004030">
    <property type="entry name" value="NOS_N"/>
</dbReference>
<evidence type="ECO:0000256" key="1">
    <source>
        <dbReference type="ARBA" id="ARBA00001917"/>
    </source>
</evidence>
<dbReference type="InterPro" id="IPR044944">
    <property type="entry name" value="NOS_dom_3"/>
</dbReference>
<keyword evidence="8" id="KW-0479">Metal-binding</keyword>
<dbReference type="SUPFAM" id="SSF63380">
    <property type="entry name" value="Riboflavin synthase domain-like"/>
    <property type="match status" value="1"/>
</dbReference>
<dbReference type="InterPro" id="IPR017927">
    <property type="entry name" value="FAD-bd_FR_type"/>
</dbReference>
<evidence type="ECO:0000256" key="5">
    <source>
        <dbReference type="ARBA" id="ARBA00022617"/>
    </source>
</evidence>
<dbReference type="Pfam" id="PF00258">
    <property type="entry name" value="Flavodoxin_1"/>
    <property type="match status" value="1"/>
</dbReference>
<dbReference type="Pfam" id="PF00667">
    <property type="entry name" value="FAD_binding_1"/>
    <property type="match status" value="1"/>
</dbReference>
<evidence type="ECO:0000256" key="10">
    <source>
        <dbReference type="ARBA" id="ARBA00022857"/>
    </source>
</evidence>
<evidence type="ECO:0000313" key="18">
    <source>
        <dbReference type="Proteomes" id="UP001054902"/>
    </source>
</evidence>
<evidence type="ECO:0000256" key="8">
    <source>
        <dbReference type="ARBA" id="ARBA00022723"/>
    </source>
</evidence>
<dbReference type="SUPFAM" id="SSF52218">
    <property type="entry name" value="Flavoproteins"/>
    <property type="match status" value="1"/>
</dbReference>
<dbReference type="InterPro" id="IPR036119">
    <property type="entry name" value="NOS_N_sf"/>
</dbReference>
<feature type="region of interest" description="Disordered" evidence="14">
    <location>
        <begin position="1"/>
        <end position="94"/>
    </location>
</feature>
<dbReference type="InterPro" id="IPR023173">
    <property type="entry name" value="NADPH_Cyt_P450_Rdtase_alpha"/>
</dbReference>
<dbReference type="SUPFAM" id="SSF56512">
    <property type="entry name" value="Nitric oxide (NO) synthase oxygenase domain"/>
    <property type="match status" value="1"/>
</dbReference>
<dbReference type="InterPro" id="IPR001094">
    <property type="entry name" value="Flavdoxin-like"/>
</dbReference>
<keyword evidence="5" id="KW-0349">Heme</keyword>
<feature type="domain" description="Flavodoxin-like" evidence="15">
    <location>
        <begin position="1042"/>
        <end position="1180"/>
    </location>
</feature>
<dbReference type="Proteomes" id="UP001054902">
    <property type="component" value="Unassembled WGS sequence"/>
</dbReference>
<feature type="compositionally biased region" description="Polar residues" evidence="14">
    <location>
        <begin position="21"/>
        <end position="30"/>
    </location>
</feature>
<dbReference type="InterPro" id="IPR029039">
    <property type="entry name" value="Flavoprotein-like_sf"/>
</dbReference>
<evidence type="ECO:0000256" key="13">
    <source>
        <dbReference type="ARBA" id="ARBA00023004"/>
    </source>
</evidence>
<dbReference type="InterPro" id="IPR008254">
    <property type="entry name" value="Flavodoxin/NO_synth"/>
</dbReference>
<dbReference type="Gene3D" id="2.40.30.10">
    <property type="entry name" value="Translation factors"/>
    <property type="match status" value="1"/>
</dbReference>
<comment type="cofactor">
    <cofactor evidence="1">
        <name>FMN</name>
        <dbReference type="ChEBI" id="CHEBI:58210"/>
    </cofactor>
</comment>
<comment type="cofactor">
    <cofactor evidence="2">
        <name>FAD</name>
        <dbReference type="ChEBI" id="CHEBI:57692"/>
    </cofactor>
</comment>
<dbReference type="InterPro" id="IPR050607">
    <property type="entry name" value="NOS"/>
</dbReference>
<dbReference type="InterPro" id="IPR044940">
    <property type="entry name" value="NOS_dom_2"/>
</dbReference>
<dbReference type="InterPro" id="IPR039261">
    <property type="entry name" value="FNR_nucleotide-bd"/>
</dbReference>
<dbReference type="PANTHER" id="PTHR43410">
    <property type="entry name" value="NITRIC OXIDE SYNTHASE OXYGENASE"/>
    <property type="match status" value="1"/>
</dbReference>
<evidence type="ECO:0000256" key="3">
    <source>
        <dbReference type="ARBA" id="ARBA00006267"/>
    </source>
</evidence>
<feature type="compositionally biased region" description="Low complexity" evidence="14">
    <location>
        <begin position="37"/>
        <end position="67"/>
    </location>
</feature>
<accession>A0AAD3CXD0</accession>
<evidence type="ECO:0000256" key="2">
    <source>
        <dbReference type="ARBA" id="ARBA00001974"/>
    </source>
</evidence>
<keyword evidence="12" id="KW-0560">Oxidoreductase</keyword>
<organism evidence="17 18">
    <name type="scientific">Chaetoceros tenuissimus</name>
    <dbReference type="NCBI Taxonomy" id="426638"/>
    <lineage>
        <taxon>Eukaryota</taxon>
        <taxon>Sar</taxon>
        <taxon>Stramenopiles</taxon>
        <taxon>Ochrophyta</taxon>
        <taxon>Bacillariophyta</taxon>
        <taxon>Coscinodiscophyceae</taxon>
        <taxon>Chaetocerotophycidae</taxon>
        <taxon>Chaetocerotales</taxon>
        <taxon>Chaetocerotaceae</taxon>
        <taxon>Chaetoceros</taxon>
    </lineage>
</organism>
<comment type="similarity">
    <text evidence="3">Belongs to the NOS family.</text>
</comment>
<dbReference type="InterPro" id="IPR001433">
    <property type="entry name" value="OxRdtase_FAD/NAD-bd"/>
</dbReference>
<dbReference type="GO" id="GO:0010181">
    <property type="term" value="F:FMN binding"/>
    <property type="evidence" value="ECO:0007669"/>
    <property type="project" value="InterPro"/>
</dbReference>
<dbReference type="EC" id="1.14.13.39" evidence="4"/>
<dbReference type="Gene3D" id="3.90.1230.10">
    <property type="entry name" value="Nitric Oxide Synthase, Chain A, domain 3"/>
    <property type="match status" value="1"/>
</dbReference>
<gene>
    <name evidence="17" type="ORF">CTEN210_10234</name>
</gene>
<sequence length="1753" mass="198612">MLVTADGKKKKAESAPKATKNKSLLGTQASEEPINRKSPSVSHSKSTSIPSLTDSSSSSNGSSSNTATHDKNTSNMSETKEKEMLLEKQKNSGANGEKIAFIEESSGSKPSTPSTLGNLHRQMSVTFDVSSFQENMSGNRSKLPAERFRAFSSRSRGSLDSTNSSHDRNLNEFSKTFQRYVKKKKSYSGRGVSIDTSTHSLVNYVNELQQETEKSQRGLPFLHKSEESMDHASLESVESPHLLLLRDAKAILKSIWNIDFEEYNFSIGKPPTQVKIQEKKDAVLIMESWNKVLAFRSMFAEALIGRWRILAAADQISDKNDERRTDFEQQFWVQNIIETDNTCVTNTRKLENEAVRLVEMNLDPLALHFGERVADIGLILVSMIDMAVRSLCPHTQYVQREAYREMKGSADDDIDLSGLFFHDKECTDFEGFCKLFSSYGIKPEQWLLLCDAFLWAMKNQNPYSLDHEKDDVTTEGVHGKFISGMIVLPLIEAFGRRSLYIEEHVFTDLKEDITLEDVTIEENIRLVAAAAFSKLFSRLPYIEDHFSDVDIEEVSYYIFEVIILMTKKPADINDPSSEIRQTFNRISTKWNDLNLTVEALLLLGKEIIAGASSTLLDSDVFLTQAFSYLWKECLKVGILYPITVNHKLRKDAERFIDDVATELKWTYETKRKRLFNVRTEISATGTYTHTPEELEIGARLAWRNSSKCVGRISWNTLKVRDCRNISDNPRKVFDECVEHLKIATGGTNIQSVMTVFRPQAKNEIFGMRFWSSQFVRYAGHVNERTGDIIGDPANVNITKLLVEKDLWIPPKKKTPFDVLPLVLKLPNNDHPFVYELPKEVVHEVHIEHPDYPSVKDLGLKWAAVPAITNFMMNLGGIKYACAPFNGWFLSTEVVRNLIERYDVTKLLAPIFGINLDDKLVKMRVSTELELAVLHSFEKGRFTMVDPVGVGESFLTHCKRERESGRECPAQWSWIGGLLGPTNATWHLEMRDFKTCPQYDYCCDPSQLTNLKGFDNKKNNVEEEQTQSRLIVTRSKKVLVPQVLIAYGSETGTAEQCASSLAKRLKLCSPTLCPLNEVVVMDSNTRGSFDFMLIICSTFGQGAPPSNARHFFESVHELGFNGINFAVLALGSSLYPDFCKAGQDIVHKMVDVGAKSVCEIVKVDSSRGNQGTILEWSTQICNQILPEKLVSEIKMQNEDEGKDTSPLEYAIVWLSDDNTSLSRNQGIMKCTNNTELCSVGQDHAKTNVSNKNESDFLDRQMKNKLRPSVRHIEMECEEIIDYTSGDHLAVSPLNSLSKVIRFCKCFELELSEAMKKSKHLRSKLDSSSTGMYTQKAKKYDCDSSSLFWLIEQRFSVHSKENGKTSPFQSKILTKTTLRRALQRSLDFSFHSSTYIIDFLTMVATKLDKALQEDGVDPSLDTLLHQFEEDADVLLSDSTKEQGNDAAVQRFKDRYPTIVDFLEEYTDIFCKPIYLSTEEYNRHHKPIISIADVLVLMPHMKDRFYSISSSDVLSPNKLSITVGLYQRETSEGVIEKGTCSSYLKSLSPGTYFDARIVKSSFRCPSVPTFPVVLIGGGTGIAPFIAFMEERAAEFETYAKYARWHFYYGCRTKSEFLYSDKIEKWSKDGVITSHIAYSREADEPKTYVQDLLEEDVENVVELLLCKNTHVMICGNASMASSCRKMIISLLRSHGHMSTISAEHLLSTMSLKKRWQLDVWGKIEDQDSFTHLRRASIDRTSLLAHASKSQRNFLVNF</sequence>
<evidence type="ECO:0000256" key="4">
    <source>
        <dbReference type="ARBA" id="ARBA00012989"/>
    </source>
</evidence>
<dbReference type="Gene3D" id="3.90.340.10">
    <property type="entry name" value="Nitric Oxide Synthase, Chain A, domain 1"/>
    <property type="match status" value="1"/>
</dbReference>
<evidence type="ECO:0000256" key="7">
    <source>
        <dbReference type="ARBA" id="ARBA00022643"/>
    </source>
</evidence>
<proteinExistence type="inferred from homology"/>
<dbReference type="PANTHER" id="PTHR43410:SF1">
    <property type="entry name" value="NITRIC OXIDE SYNTHASE"/>
    <property type="match status" value="1"/>
</dbReference>
<dbReference type="PROSITE" id="PS50902">
    <property type="entry name" value="FLAVODOXIN_LIKE"/>
    <property type="match status" value="1"/>
</dbReference>
<protein>
    <recommendedName>
        <fullName evidence="4">nitric-oxide synthase (NADPH)</fullName>
        <ecNumber evidence="4">1.14.13.39</ecNumber>
    </recommendedName>
</protein>
<evidence type="ECO:0000256" key="9">
    <source>
        <dbReference type="ARBA" id="ARBA00022827"/>
    </source>
</evidence>
<evidence type="ECO:0000256" key="14">
    <source>
        <dbReference type="SAM" id="MobiDB-lite"/>
    </source>
</evidence>
<dbReference type="InterPro" id="IPR017938">
    <property type="entry name" value="Riboflavin_synthase-like_b-brl"/>
</dbReference>
<dbReference type="PROSITE" id="PS51384">
    <property type="entry name" value="FAD_FR"/>
    <property type="match status" value="1"/>
</dbReference>
<name>A0AAD3CXD0_9STRA</name>
<dbReference type="InterPro" id="IPR003097">
    <property type="entry name" value="CysJ-like_FAD-binding"/>
</dbReference>
<dbReference type="Gene3D" id="3.90.440.10">
    <property type="entry name" value="Nitric Oxide Synthase,Heme Domain,Chain A domain 2"/>
    <property type="match status" value="1"/>
</dbReference>
<dbReference type="GO" id="GO:0046872">
    <property type="term" value="F:metal ion binding"/>
    <property type="evidence" value="ECO:0007669"/>
    <property type="project" value="UniProtKB-KW"/>
</dbReference>
<dbReference type="GO" id="GO:0005516">
    <property type="term" value="F:calmodulin binding"/>
    <property type="evidence" value="ECO:0007669"/>
    <property type="project" value="UniProtKB-KW"/>
</dbReference>
<evidence type="ECO:0000259" key="15">
    <source>
        <dbReference type="PROSITE" id="PS50902"/>
    </source>
</evidence>
<comment type="caution">
    <text evidence="17">The sequence shown here is derived from an EMBL/GenBank/DDBJ whole genome shotgun (WGS) entry which is preliminary data.</text>
</comment>
<dbReference type="InterPro" id="IPR044943">
    <property type="entry name" value="NOS_dom_1"/>
</dbReference>
<dbReference type="Pfam" id="PF00175">
    <property type="entry name" value="NAD_binding_1"/>
    <property type="match status" value="1"/>
</dbReference>
<dbReference type="SUPFAM" id="SSF52343">
    <property type="entry name" value="Ferredoxin reductase-like, C-terminal NADP-linked domain"/>
    <property type="match status" value="1"/>
</dbReference>
<keyword evidence="11" id="KW-0112">Calmodulin-binding</keyword>
<keyword evidence="10" id="KW-0521">NADP</keyword>
<evidence type="ECO:0000256" key="6">
    <source>
        <dbReference type="ARBA" id="ARBA00022630"/>
    </source>
</evidence>
<dbReference type="Pfam" id="PF02898">
    <property type="entry name" value="NO_synthase"/>
    <property type="match status" value="1"/>
</dbReference>
<feature type="compositionally biased region" description="Basic and acidic residues" evidence="14">
    <location>
        <begin position="68"/>
        <end position="90"/>
    </location>
</feature>
<dbReference type="Gene3D" id="3.40.50.80">
    <property type="entry name" value="Nucleotide-binding domain of ferredoxin-NADP reductase (FNR) module"/>
    <property type="match status" value="1"/>
</dbReference>
<evidence type="ECO:0000313" key="17">
    <source>
        <dbReference type="EMBL" id="GFH53758.1"/>
    </source>
</evidence>
<keyword evidence="18" id="KW-1185">Reference proteome</keyword>
<keyword evidence="6" id="KW-0285">Flavoprotein</keyword>
<feature type="domain" description="FAD-binding FR-type" evidence="16">
    <location>
        <begin position="1239"/>
        <end position="1562"/>
    </location>
</feature>
<keyword evidence="9" id="KW-0274">FAD</keyword>
<dbReference type="Gene3D" id="1.20.990.10">
    <property type="entry name" value="NADPH-cytochrome p450 Reductase, Chain A, domain 3"/>
    <property type="match status" value="1"/>
</dbReference>
<dbReference type="GO" id="GO:0006809">
    <property type="term" value="P:nitric oxide biosynthetic process"/>
    <property type="evidence" value="ECO:0007669"/>
    <property type="project" value="InterPro"/>
</dbReference>
<dbReference type="EMBL" id="BLLK01000047">
    <property type="protein sequence ID" value="GFH53758.1"/>
    <property type="molecule type" value="Genomic_DNA"/>
</dbReference>
<dbReference type="GO" id="GO:0004517">
    <property type="term" value="F:nitric-oxide synthase activity"/>
    <property type="evidence" value="ECO:0007669"/>
    <property type="project" value="UniProtKB-EC"/>
</dbReference>
<evidence type="ECO:0000256" key="11">
    <source>
        <dbReference type="ARBA" id="ARBA00022860"/>
    </source>
</evidence>
<reference evidence="17 18" key="1">
    <citation type="journal article" date="2021" name="Sci. Rep.">
        <title>The genome of the diatom Chaetoceros tenuissimus carries an ancient integrated fragment of an extant virus.</title>
        <authorList>
            <person name="Hongo Y."/>
            <person name="Kimura K."/>
            <person name="Takaki Y."/>
            <person name="Yoshida Y."/>
            <person name="Baba S."/>
            <person name="Kobayashi G."/>
            <person name="Nagasaki K."/>
            <person name="Hano T."/>
            <person name="Tomaru Y."/>
        </authorList>
    </citation>
    <scope>NUCLEOTIDE SEQUENCE [LARGE SCALE GENOMIC DNA]</scope>
    <source>
        <strain evidence="17 18">NIES-3715</strain>
    </source>
</reference>
<dbReference type="PRINTS" id="PR00369">
    <property type="entry name" value="FLAVODOXIN"/>
</dbReference>
<keyword evidence="7" id="KW-0288">FMN</keyword>